<dbReference type="Proteomes" id="UP000250235">
    <property type="component" value="Unassembled WGS sequence"/>
</dbReference>
<accession>A0A2Z7BS91</accession>
<proteinExistence type="predicted"/>
<sequence length="243" mass="27093">MNEAQNCSSEDQVQHTRAVIECEAKYKHSDRVKIRSQAGKGTPELEQHCIYQVVEDFKLDHQLGKAEEQFKHRIKQSSSSVNEAQNCSSEDQVQRTRAVIECEARYKRSDRVQIQSQAGDQIRNQLVKDKPAGQADQELIQEGGTLFSKVMNNIKWGRTCVRELCHNSLWLSHSLENTPSTTRDGIPSSACTRRPDEICVDGFSSSNLAGTISGEEAAAAAASGARRRRREDLRRRGGGGSYA</sequence>
<feature type="region of interest" description="Disordered" evidence="1">
    <location>
        <begin position="220"/>
        <end position="243"/>
    </location>
</feature>
<organism evidence="2 3">
    <name type="scientific">Dorcoceras hygrometricum</name>
    <dbReference type="NCBI Taxonomy" id="472368"/>
    <lineage>
        <taxon>Eukaryota</taxon>
        <taxon>Viridiplantae</taxon>
        <taxon>Streptophyta</taxon>
        <taxon>Embryophyta</taxon>
        <taxon>Tracheophyta</taxon>
        <taxon>Spermatophyta</taxon>
        <taxon>Magnoliopsida</taxon>
        <taxon>eudicotyledons</taxon>
        <taxon>Gunneridae</taxon>
        <taxon>Pentapetalae</taxon>
        <taxon>asterids</taxon>
        <taxon>lamiids</taxon>
        <taxon>Lamiales</taxon>
        <taxon>Gesneriaceae</taxon>
        <taxon>Didymocarpoideae</taxon>
        <taxon>Trichosporeae</taxon>
        <taxon>Loxocarpinae</taxon>
        <taxon>Dorcoceras</taxon>
    </lineage>
</organism>
<name>A0A2Z7BS91_9LAMI</name>
<keyword evidence="3" id="KW-1185">Reference proteome</keyword>
<gene>
    <name evidence="2" type="ORF">F511_14877</name>
</gene>
<evidence type="ECO:0000313" key="2">
    <source>
        <dbReference type="EMBL" id="KZV37461.1"/>
    </source>
</evidence>
<dbReference type="AlphaFoldDB" id="A0A2Z7BS91"/>
<reference evidence="2 3" key="1">
    <citation type="journal article" date="2015" name="Proc. Natl. Acad. Sci. U.S.A.">
        <title>The resurrection genome of Boea hygrometrica: A blueprint for survival of dehydration.</title>
        <authorList>
            <person name="Xiao L."/>
            <person name="Yang G."/>
            <person name="Zhang L."/>
            <person name="Yang X."/>
            <person name="Zhao S."/>
            <person name="Ji Z."/>
            <person name="Zhou Q."/>
            <person name="Hu M."/>
            <person name="Wang Y."/>
            <person name="Chen M."/>
            <person name="Xu Y."/>
            <person name="Jin H."/>
            <person name="Xiao X."/>
            <person name="Hu G."/>
            <person name="Bao F."/>
            <person name="Hu Y."/>
            <person name="Wan P."/>
            <person name="Li L."/>
            <person name="Deng X."/>
            <person name="Kuang T."/>
            <person name="Xiang C."/>
            <person name="Zhu J.K."/>
            <person name="Oliver M.J."/>
            <person name="He Y."/>
        </authorList>
    </citation>
    <scope>NUCLEOTIDE SEQUENCE [LARGE SCALE GENOMIC DNA]</scope>
    <source>
        <strain evidence="3">cv. XS01</strain>
    </source>
</reference>
<evidence type="ECO:0000256" key="1">
    <source>
        <dbReference type="SAM" id="MobiDB-lite"/>
    </source>
</evidence>
<dbReference type="EMBL" id="KV002934">
    <property type="protein sequence ID" value="KZV37461.1"/>
    <property type="molecule type" value="Genomic_DNA"/>
</dbReference>
<protein>
    <submittedName>
        <fullName evidence="2">Uncharacterized protein</fullName>
    </submittedName>
</protein>
<evidence type="ECO:0000313" key="3">
    <source>
        <dbReference type="Proteomes" id="UP000250235"/>
    </source>
</evidence>